<keyword evidence="2" id="KW-1015">Disulfide bond</keyword>
<comment type="similarity">
    <text evidence="1">Belongs to the cystatin family.</text>
</comment>
<dbReference type="CDD" id="cd00042">
    <property type="entry name" value="CY"/>
    <property type="match status" value="1"/>
</dbReference>
<dbReference type="PANTHER" id="PTHR46186">
    <property type="entry name" value="CYSTATIN"/>
    <property type="match status" value="1"/>
</dbReference>
<feature type="signal peptide" evidence="3">
    <location>
        <begin position="1"/>
        <end position="19"/>
    </location>
</feature>
<dbReference type="AlphaFoldDB" id="B8A4C9"/>
<evidence type="ECO:0000313" key="6">
    <source>
        <dbReference type="Proteomes" id="UP000000437"/>
    </source>
</evidence>
<dbReference type="ExpressionAtlas" id="B8A4C9">
    <property type="expression patterns" value="baseline and differential"/>
</dbReference>
<dbReference type="GeneID" id="791878"/>
<dbReference type="OrthoDB" id="1908104at2759"/>
<dbReference type="Gene3D" id="3.10.450.10">
    <property type="match status" value="1"/>
</dbReference>
<dbReference type="SUPFAM" id="SSF54403">
    <property type="entry name" value="Cystatin/monellin"/>
    <property type="match status" value="1"/>
</dbReference>
<dbReference type="PROSITE" id="PS00287">
    <property type="entry name" value="CYSTATIN"/>
    <property type="match status" value="1"/>
</dbReference>
<keyword evidence="6" id="KW-1185">Reference proteome</keyword>
<reference evidence="7" key="8">
    <citation type="journal article" date="2021" name="J. Agric. Food Chem.">
        <title>Cloning, Expression, Characterization, and Tissue Distribution of Cystatin C from Silver Carp (Hypophthalmichthys molitrix).</title>
        <authorList>
            <person name="Li R."/>
            <person name="Tan X."/>
            <person name="Li S."/>
            <person name="Jin Y."/>
            <person name="Li S."/>
            <person name="Li S."/>
            <person name="Takala T.M."/>
            <person name="Saris P.E.J."/>
        </authorList>
    </citation>
    <scope>NUCLEOTIDE SEQUENCE</scope>
    <source>
        <strain evidence="7">Tuebingen</strain>
    </source>
</reference>
<evidence type="ECO:0000259" key="4">
    <source>
        <dbReference type="SMART" id="SM00043"/>
    </source>
</evidence>
<reference evidence="5" key="3">
    <citation type="submission" date="2013-08" db="UniProtKB">
        <authorList>
            <consortium name="Ensembl"/>
        </authorList>
    </citation>
    <scope>IDENTIFICATION</scope>
    <source>
        <strain evidence="5">Tuebingen</strain>
    </source>
</reference>
<evidence type="ECO:0000256" key="2">
    <source>
        <dbReference type="ARBA" id="ARBA00023157"/>
    </source>
</evidence>
<dbReference type="Proteomes" id="UP000000437">
    <property type="component" value="Chromosome 13"/>
</dbReference>
<evidence type="ECO:0000256" key="1">
    <source>
        <dbReference type="ARBA" id="ARBA00009403"/>
    </source>
</evidence>
<evidence type="ECO:0000313" key="7">
    <source>
        <dbReference type="RefSeq" id="NP_001026843.2"/>
    </source>
</evidence>
<dbReference type="InterPro" id="IPR046350">
    <property type="entry name" value="Cystatin_sf"/>
</dbReference>
<accession>B8A4C9</accession>
<dbReference type="InterPro" id="IPR018073">
    <property type="entry name" value="Prot_inh_cystat_CS"/>
</dbReference>
<reference evidence="7" key="6">
    <citation type="journal article" date="2018" name="Environ. Sci. Technol.">
        <title>Tris(1,3-dichloro-2-propyl) Phosphate Exposure During the Early-Blastula Stage Alters the Normal Trajectory of Zebrafish Embryogenesis.</title>
        <authorList>
            <person name="Dasgupta S."/>
            <person name="Cheng V."/>
            <person name="Vliet S.M.F."/>
            <person name="Mitchell C.A."/>
            <person name="Volz D.C."/>
        </authorList>
    </citation>
    <scope>NUCLEOTIDE SEQUENCE</scope>
    <source>
        <strain evidence="7">Tuebingen</strain>
    </source>
</reference>
<gene>
    <name evidence="5 7 8" type="primary">cst3</name>
    <name evidence="7" type="synonym">fb51d07</name>
    <name evidence="7" type="synonym">wu:fb24g06</name>
    <name evidence="7" type="synonym">wu:fb51d07</name>
    <name evidence="7" type="synonym">wu:fc55f03</name>
    <name evidence="7" type="synonym">zgc:136227</name>
</gene>
<reference evidence="7" key="4">
    <citation type="journal article" date="2015" name="Nat. Biotechnol.">
        <title>Spatial reconstruction of single-cell gene expression data.</title>
        <authorList>
            <person name="Satija R."/>
            <person name="Farrell J.A."/>
            <person name="Gennert D."/>
            <person name="Schier A.F."/>
            <person name="Regev A."/>
        </authorList>
    </citation>
    <scope>NUCLEOTIDE SEQUENCE</scope>
    <source>
        <strain evidence="7">Tuebingen</strain>
    </source>
</reference>
<dbReference type="GlyGen" id="B8A4C9">
    <property type="glycosylation" value="1 site"/>
</dbReference>
<name>B8A4C9_DANRE</name>
<dbReference type="GO" id="GO:0031982">
    <property type="term" value="C:vesicle"/>
    <property type="evidence" value="ECO:0000318"/>
    <property type="project" value="GO_Central"/>
</dbReference>
<dbReference type="InterPro" id="IPR000010">
    <property type="entry name" value="Cystatin_dom"/>
</dbReference>
<dbReference type="CTD" id="1471"/>
<dbReference type="Bgee" id="ENSDARG00000007795">
    <property type="expression patterns" value="Expressed in swim bladder and 27 other cell types or tissues"/>
</dbReference>
<dbReference type="HOGENOM" id="CLU_118168_0_0_1"/>
<dbReference type="GO" id="GO:0004869">
    <property type="term" value="F:cysteine-type endopeptidase inhibitor activity"/>
    <property type="evidence" value="ECO:0000318"/>
    <property type="project" value="GO_Central"/>
</dbReference>
<keyword evidence="3 7" id="KW-0732">Signal</keyword>
<reference evidence="7" key="7">
    <citation type="journal article" date="2021" name="Cell Death Differ.">
        <title>Yolk sac-derived Pdcd11-positive cells modulate zebrafish microglia differentiation through the NF-kappaB-Tgfbeta1 pathway.</title>
        <authorList>
            <person name="Yang R."/>
            <person name="Zhan M."/>
            <person name="Guo M."/>
            <person name="Yuan H."/>
            <person name="Wang Y."/>
            <person name="Zhang Y."/>
            <person name="Zhang W."/>
            <person name="Chen S."/>
            <person name="de The H."/>
            <person name="Chen Z."/>
            <person name="Zhou J."/>
            <person name="Zhu J."/>
        </authorList>
    </citation>
    <scope>NUCLEOTIDE SEQUENCE</scope>
    <source>
        <strain evidence="7">Tuebingen</strain>
    </source>
</reference>
<dbReference type="PANTHER" id="PTHR46186:SF12">
    <property type="entry name" value="CYSTATIN C (AMYLOID ANGIOPATHY AND CEREBRAL HEMORRHAGE)-RELATED"/>
    <property type="match status" value="1"/>
</dbReference>
<dbReference type="GeneTree" id="ENSGT00940000154755"/>
<dbReference type="ZFIN" id="ZDB-GENE-030131-373">
    <property type="gene designation" value="cst3"/>
</dbReference>
<reference evidence="7" key="5">
    <citation type="journal article" date="2015" name="Nat. Commun.">
        <title>RFX transcription factors are essential for hearing in mice.</title>
        <authorList>
            <person name="Elkon R."/>
            <person name="Milon B."/>
            <person name="Morrison L."/>
            <person name="Shah M."/>
            <person name="Vijayakumar S."/>
            <person name="Racherla M."/>
            <person name="Leitch C.C."/>
            <person name="Silipino L."/>
            <person name="Hadi S."/>
            <person name="Weiss-Gayet M."/>
            <person name="Barras E."/>
            <person name="Schmid C.D."/>
            <person name="Ait-Lounis A."/>
            <person name="Barnes A."/>
            <person name="Song Y."/>
            <person name="Eisenman D.J."/>
            <person name="Eliyahu E."/>
            <person name="Frolenkov G.I."/>
            <person name="Strome S.E."/>
            <person name="Durand B."/>
            <person name="Zaghloul N.A."/>
            <person name="Jones S.M."/>
            <person name="Reith W."/>
            <person name="Hertzano R."/>
        </authorList>
    </citation>
    <scope>NUCLEOTIDE SEQUENCE</scope>
    <source>
        <strain evidence="7">Tuebingen</strain>
    </source>
</reference>
<dbReference type="FunFam" id="3.10.450.10:FF:000004">
    <property type="entry name" value="Cystatin C"/>
    <property type="match status" value="1"/>
</dbReference>
<dbReference type="SMART" id="SM00043">
    <property type="entry name" value="CY"/>
    <property type="match status" value="1"/>
</dbReference>
<proteinExistence type="inferred from homology"/>
<dbReference type="GO" id="GO:0005737">
    <property type="term" value="C:cytoplasm"/>
    <property type="evidence" value="ECO:0000318"/>
    <property type="project" value="GO_Central"/>
</dbReference>
<protein>
    <submittedName>
        <fullName evidence="5 7">Cystatin C (amyloid angiopathy and cerebral hemorrhage)</fullName>
    </submittedName>
</protein>
<dbReference type="Pfam" id="PF00031">
    <property type="entry name" value="Cystatin"/>
    <property type="match status" value="1"/>
</dbReference>
<evidence type="ECO:0000313" key="8">
    <source>
        <dbReference type="ZFIN" id="ZDB-GENE-030131-373"/>
    </source>
</evidence>
<feature type="domain" description="Cystatin" evidence="4">
    <location>
        <begin position="20"/>
        <end position="128"/>
    </location>
</feature>
<dbReference type="AGR" id="ZFIN:ZDB-GENE-030131-373"/>
<dbReference type="KEGG" id="dre:791878"/>
<dbReference type="STRING" id="7955.ENSDARP00000065434"/>
<organism evidence="5">
    <name type="scientific">Danio rerio</name>
    <name type="common">Zebrafish</name>
    <name type="synonym">Brachydanio rerio</name>
    <dbReference type="NCBI Taxonomy" id="7955"/>
    <lineage>
        <taxon>Eukaryota</taxon>
        <taxon>Metazoa</taxon>
        <taxon>Chordata</taxon>
        <taxon>Craniata</taxon>
        <taxon>Vertebrata</taxon>
        <taxon>Euteleostomi</taxon>
        <taxon>Actinopterygii</taxon>
        <taxon>Neopterygii</taxon>
        <taxon>Teleostei</taxon>
        <taxon>Ostariophysi</taxon>
        <taxon>Cypriniformes</taxon>
        <taxon>Danionidae</taxon>
        <taxon>Danioninae</taxon>
        <taxon>Danio</taxon>
    </lineage>
</organism>
<evidence type="ECO:0000313" key="5">
    <source>
        <dbReference type="Ensembl" id="ENSDARP00000065434"/>
    </source>
</evidence>
<dbReference type="RefSeq" id="NP_001026843.2">
    <property type="nucleotide sequence ID" value="NM_001031673.2"/>
</dbReference>
<dbReference type="GO" id="GO:0005615">
    <property type="term" value="C:extracellular space"/>
    <property type="evidence" value="ECO:0000318"/>
    <property type="project" value="GO_Central"/>
</dbReference>
<dbReference type="Ensembl" id="ENSDART00000065435.6">
    <property type="protein sequence ID" value="ENSDARP00000065434.5"/>
    <property type="gene ID" value="ENSDARG00000007795.10"/>
</dbReference>
<evidence type="ECO:0000256" key="3">
    <source>
        <dbReference type="SAM" id="SignalP"/>
    </source>
</evidence>
<dbReference type="EMBL" id="BX005372">
    <property type="status" value="NOT_ANNOTATED_CDS"/>
    <property type="molecule type" value="Genomic_DNA"/>
</dbReference>
<sequence>MFLKIIVAFLAVILTVSSAGLVGGPTDADMDKDSQSALQFAMAQYNRQSNDAYVRGVSKVTKLQKQVVAGIKYIFTVDVARTTCRKGGVEELCAIHENPEIAQVKECKIVVWTKLWENFIKVTENSCL</sequence>
<reference evidence="7" key="1">
    <citation type="journal article" date="2009" name="Chem. Biol.">
        <title>Combination of reverse and chemical genetic screens reveals angiogenesis inhibitors and targets.</title>
        <authorList>
            <person name="Kalen M."/>
            <person name="Wallgard E."/>
            <person name="Asker N."/>
            <person name="Nasevicius A."/>
            <person name="Athley E."/>
            <person name="Billgren E."/>
            <person name="Larson J.D."/>
            <person name="Wadman S.A."/>
            <person name="Norseng E."/>
            <person name="Clark K.J."/>
            <person name="He L."/>
            <person name="Karlsson-Lindahl L."/>
            <person name="Hager A.K."/>
            <person name="Weber H."/>
            <person name="Augustin H."/>
            <person name="Samuelsson T."/>
            <person name="Kemmet C.K."/>
            <person name="Utesch C.M."/>
            <person name="Essner J.J."/>
            <person name="Hackett P.B."/>
            <person name="Hellstrom M."/>
        </authorList>
    </citation>
    <scope>NUCLEOTIDE SEQUENCE</scope>
    <source>
        <strain evidence="7">Tuebingen</strain>
    </source>
</reference>
<reference evidence="5 6" key="2">
    <citation type="journal article" date="2013" name="Nature">
        <title>The zebrafish reference genome sequence and its relationship to the human genome.</title>
        <authorList>
            <consortium name="Genome Reference Consortium Zebrafish"/>
            <person name="Howe K."/>
            <person name="Clark M.D."/>
            <person name="Torroja C.F."/>
            <person name="Torrance J."/>
            <person name="Berthelot C."/>
            <person name="Muffato M."/>
            <person name="Collins J.E."/>
            <person name="Humphray S."/>
            <person name="McLaren K."/>
            <person name="Matthews L."/>
            <person name="McLaren S."/>
            <person name="Sealy I."/>
            <person name="Caccamo M."/>
            <person name="Churcher C."/>
            <person name="Scott C."/>
            <person name="Barrett J.C."/>
            <person name="Koch R."/>
            <person name="Rauch G.J."/>
            <person name="White S."/>
            <person name="Chow W."/>
            <person name="Kilian B."/>
            <person name="Quintais L.T."/>
            <person name="Guerra-Assuncao J.A."/>
            <person name="Zhou Y."/>
            <person name="Gu Y."/>
            <person name="Yen J."/>
            <person name="Vogel J.H."/>
            <person name="Eyre T."/>
            <person name="Redmond S."/>
            <person name="Banerjee R."/>
            <person name="Chi J."/>
            <person name="Fu B."/>
            <person name="Langley E."/>
            <person name="Maguire S.F."/>
            <person name="Laird G.K."/>
            <person name="Lloyd D."/>
            <person name="Kenyon E."/>
            <person name="Donaldson S."/>
            <person name="Sehra H."/>
            <person name="Almeida-King J."/>
            <person name="Loveland J."/>
            <person name="Trevanion S."/>
            <person name="Jones M."/>
            <person name="Quail M."/>
            <person name="Willey D."/>
            <person name="Hunt A."/>
            <person name="Burton J."/>
            <person name="Sims S."/>
            <person name="McLay K."/>
            <person name="Plumb B."/>
            <person name="Davis J."/>
            <person name="Clee C."/>
            <person name="Oliver K."/>
            <person name="Clark R."/>
            <person name="Riddle C."/>
            <person name="Elliot D."/>
            <person name="Eliott D."/>
            <person name="Threadgold G."/>
            <person name="Harden G."/>
            <person name="Ware D."/>
            <person name="Begum S."/>
            <person name="Mortimore B."/>
            <person name="Mortimer B."/>
            <person name="Kerry G."/>
            <person name="Heath P."/>
            <person name="Phillimore B."/>
            <person name="Tracey A."/>
            <person name="Corby N."/>
            <person name="Dunn M."/>
            <person name="Johnson C."/>
            <person name="Wood J."/>
            <person name="Clark S."/>
            <person name="Pelan S."/>
            <person name="Griffiths G."/>
            <person name="Smith M."/>
            <person name="Glithero R."/>
            <person name="Howden P."/>
            <person name="Barker N."/>
            <person name="Lloyd C."/>
            <person name="Stevens C."/>
            <person name="Harley J."/>
            <person name="Holt K."/>
            <person name="Panagiotidis G."/>
            <person name="Lovell J."/>
            <person name="Beasley H."/>
            <person name="Henderson C."/>
            <person name="Gordon D."/>
            <person name="Auger K."/>
            <person name="Wright D."/>
            <person name="Collins J."/>
            <person name="Raisen C."/>
            <person name="Dyer L."/>
            <person name="Leung K."/>
            <person name="Robertson L."/>
            <person name="Ambridge K."/>
            <person name="Leongamornlert D."/>
            <person name="McGuire S."/>
            <person name="Gilderthorp R."/>
            <person name="Griffiths C."/>
            <person name="Manthravadi D."/>
            <person name="Nichol S."/>
            <person name="Barker G."/>
            <person name="Whitehead S."/>
            <person name="Kay M."/>
            <person name="Brown J."/>
            <person name="Murnane C."/>
            <person name="Gray E."/>
            <person name="Humphries M."/>
            <person name="Sycamore N."/>
            <person name="Barker D."/>
            <person name="Saunders D."/>
            <person name="Wallis J."/>
            <person name="Babbage A."/>
            <person name="Hammond S."/>
            <person name="Mashreghi-Mohammadi M."/>
            <person name="Barr L."/>
            <person name="Martin S."/>
            <person name="Wray P."/>
            <person name="Ellington A."/>
            <person name="Matthews N."/>
            <person name="Ellwood M."/>
            <person name="Woodmansey R."/>
            <person name="Clark G."/>
            <person name="Cooper J."/>
            <person name="Cooper J."/>
            <person name="Tromans A."/>
            <person name="Grafham D."/>
            <person name="Skuce C."/>
            <person name="Pandian R."/>
            <person name="Andrews R."/>
            <person name="Harrison E."/>
            <person name="Kimberley A."/>
            <person name="Garnett J."/>
            <person name="Fosker N."/>
            <person name="Hall R."/>
            <person name="Garner P."/>
            <person name="Kelly D."/>
            <person name="Bird C."/>
            <person name="Palmer S."/>
            <person name="Gehring I."/>
            <person name="Berger A."/>
            <person name="Dooley C.M."/>
            <person name="Ersan-Urun Z."/>
            <person name="Eser C."/>
            <person name="Geiger H."/>
            <person name="Geisler M."/>
            <person name="Karotki L."/>
            <person name="Kirn A."/>
            <person name="Konantz J."/>
            <person name="Konantz M."/>
            <person name="Oberlander M."/>
            <person name="Rudolph-Geiger S."/>
            <person name="Teucke M."/>
            <person name="Lanz C."/>
            <person name="Raddatz G."/>
            <person name="Osoegawa K."/>
            <person name="Zhu B."/>
            <person name="Rapp A."/>
            <person name="Widaa S."/>
            <person name="Langford C."/>
            <person name="Yang F."/>
            <person name="Schuster S.C."/>
            <person name="Carter N.P."/>
            <person name="Harrow J."/>
            <person name="Ning Z."/>
            <person name="Herrero J."/>
            <person name="Searle S.M."/>
            <person name="Enright A."/>
            <person name="Geisler R."/>
            <person name="Plasterk R.H."/>
            <person name="Lee C."/>
            <person name="Westerfield M."/>
            <person name="de Jong P.J."/>
            <person name="Zon L.I."/>
            <person name="Postlethwait J.H."/>
            <person name="Nusslein-Volhard C."/>
            <person name="Hubbard T.J."/>
            <person name="Roest Crollius H."/>
            <person name="Rogers J."/>
            <person name="Stemple D.L."/>
        </authorList>
    </citation>
    <scope>NUCLEOTIDE SEQUENCE [LARGE SCALE GENOMIC DNA]</scope>
    <source>
        <strain evidence="5">Tuebingen</strain>
    </source>
</reference>
<accession>A0A8M1N7I0</accession>
<feature type="chain" id="PRO_5035034362" evidence="3 7">
    <location>
        <begin position="20"/>
        <end position="128"/>
    </location>
</feature>
<reference evidence="7" key="9">
    <citation type="submission" date="2025-04" db="UniProtKB">
        <authorList>
            <consortium name="RefSeq"/>
        </authorList>
    </citation>
    <scope>IDENTIFICATION</scope>
    <source>
        <strain evidence="7">Tuebingen</strain>
    </source>
</reference>